<dbReference type="EMBL" id="JAUDCL010000030">
    <property type="protein sequence ID" value="MDM8202200.1"/>
    <property type="molecule type" value="Genomic_DNA"/>
</dbReference>
<protein>
    <submittedName>
        <fullName evidence="2">Uncharacterized protein</fullName>
    </submittedName>
</protein>
<comment type="caution">
    <text evidence="2">The sequence shown here is derived from an EMBL/GenBank/DDBJ whole genome shotgun (WGS) entry which is preliminary data.</text>
</comment>
<gene>
    <name evidence="2" type="ORF">QUW08_12995</name>
</gene>
<evidence type="ECO:0000313" key="2">
    <source>
        <dbReference type="EMBL" id="MDM8202200.1"/>
    </source>
</evidence>
<sequence>MIPKLKQWLGRPVFLPLLCYAAALIVWLGGSVWSLGMDTIAKAGGSLYQCELTLENFELVDMQLLEDGSYITTSGDPQMIWHNTDGMTVRTLRLTASFDRSPREMCLYYTNAESEPFSVNKRVFAAQQDDGSYVYTLPQGRIAALRLDPCSPEEGKPVTMTFSGFSMNEPAGLVSYFAPGWYGAMELVLYPGLCACALSLAQSAWQTYQAKKKR</sequence>
<dbReference type="Proteomes" id="UP001529380">
    <property type="component" value="Unassembled WGS sequence"/>
</dbReference>
<evidence type="ECO:0000313" key="3">
    <source>
        <dbReference type="Proteomes" id="UP001529380"/>
    </source>
</evidence>
<accession>A0ABT7UTH3</accession>
<organism evidence="2 3">
    <name type="scientific">Allofournierella massiliensis</name>
    <dbReference type="NCBI Taxonomy" id="1650663"/>
    <lineage>
        <taxon>Bacteria</taxon>
        <taxon>Bacillati</taxon>
        <taxon>Bacillota</taxon>
        <taxon>Clostridia</taxon>
        <taxon>Eubacteriales</taxon>
        <taxon>Oscillospiraceae</taxon>
        <taxon>Allofournierella</taxon>
    </lineage>
</organism>
<feature type="transmembrane region" description="Helical" evidence="1">
    <location>
        <begin position="12"/>
        <end position="30"/>
    </location>
</feature>
<evidence type="ECO:0000256" key="1">
    <source>
        <dbReference type="SAM" id="Phobius"/>
    </source>
</evidence>
<reference evidence="2 3" key="1">
    <citation type="submission" date="2023-06" db="EMBL/GenBank/DDBJ databases">
        <title>Identification and characterization of horizontal gene transfer across gut microbiota members of farm animals based on homology search.</title>
        <authorList>
            <person name="Schwarzerova J."/>
            <person name="Nykrynova M."/>
            <person name="Jureckova K."/>
            <person name="Cejkova D."/>
            <person name="Rychlik I."/>
        </authorList>
    </citation>
    <scope>NUCLEOTIDE SEQUENCE [LARGE SCALE GENOMIC DNA]</scope>
    <source>
        <strain evidence="2 3">ET340</strain>
    </source>
</reference>
<proteinExistence type="predicted"/>
<keyword evidence="3" id="KW-1185">Reference proteome</keyword>
<keyword evidence="1" id="KW-0812">Transmembrane</keyword>
<dbReference type="RefSeq" id="WP_289600550.1">
    <property type="nucleotide sequence ID" value="NZ_JAUDCL010000030.1"/>
</dbReference>
<keyword evidence="1" id="KW-0472">Membrane</keyword>
<name>A0ABT7UTH3_9FIRM</name>
<keyword evidence="1" id="KW-1133">Transmembrane helix</keyword>